<dbReference type="EMBL" id="SLUN01000003">
    <property type="protein sequence ID" value="TCL75112.1"/>
    <property type="molecule type" value="Genomic_DNA"/>
</dbReference>
<keyword evidence="1" id="KW-1133">Transmembrane helix</keyword>
<organism evidence="2 3">
    <name type="scientific">Hydrogenispora ethanolica</name>
    <dbReference type="NCBI Taxonomy" id="1082276"/>
    <lineage>
        <taxon>Bacteria</taxon>
        <taxon>Bacillati</taxon>
        <taxon>Bacillota</taxon>
        <taxon>Hydrogenispora</taxon>
    </lineage>
</organism>
<dbReference type="InterPro" id="IPR010390">
    <property type="entry name" value="ABC-2_transporter-like"/>
</dbReference>
<feature type="transmembrane region" description="Helical" evidence="1">
    <location>
        <begin position="55"/>
        <end position="74"/>
    </location>
</feature>
<keyword evidence="3" id="KW-1185">Reference proteome</keyword>
<accession>A0A4R1S9C5</accession>
<dbReference type="RefSeq" id="WP_132012802.1">
    <property type="nucleotide sequence ID" value="NZ_SLUN01000003.1"/>
</dbReference>
<dbReference type="PANTHER" id="PTHR36832:SF1">
    <property type="entry name" value="SLR1174 PROTEIN"/>
    <property type="match status" value="1"/>
</dbReference>
<comment type="caution">
    <text evidence="2">The sequence shown here is derived from an EMBL/GenBank/DDBJ whole genome shotgun (WGS) entry which is preliminary data.</text>
</comment>
<evidence type="ECO:0000256" key="1">
    <source>
        <dbReference type="SAM" id="Phobius"/>
    </source>
</evidence>
<dbReference type="OrthoDB" id="8582979at2"/>
<feature type="transmembrane region" description="Helical" evidence="1">
    <location>
        <begin position="114"/>
        <end position="135"/>
    </location>
</feature>
<evidence type="ECO:0000313" key="2">
    <source>
        <dbReference type="EMBL" id="TCL75112.1"/>
    </source>
</evidence>
<dbReference type="PANTHER" id="PTHR36832">
    <property type="entry name" value="SLR1174 PROTEIN-RELATED"/>
    <property type="match status" value="1"/>
</dbReference>
<proteinExistence type="predicted"/>
<keyword evidence="1" id="KW-0812">Transmembrane</keyword>
<gene>
    <name evidence="2" type="ORF">EDC14_100343</name>
</gene>
<sequence length="266" mass="30208">MQKYLCTFQLGIQNAMEYRANFLLSMVSAVWPTFIQFFLWTSIYRGDTAAVINGYTYVQIIAYTLMANIVSRLIRTGFEYEINEDIKNGGLNKFIVKPVDYFCYKLSSFLGQKLIQTAFLLLLIGGVLLLLRLRFGMALDLLRIGVFFLSLLLAFCLNFMIFFSVGMMAFWLFEVGFLFEAIRIVIIMLSGGIFPLDIFGAGVSRALGFLPFKYTISFPVELINSRLEPFALGRGLLVQIFWIILLTGIARLLWRAGSKRYVAVGG</sequence>
<reference evidence="2 3" key="1">
    <citation type="submission" date="2019-03" db="EMBL/GenBank/DDBJ databases">
        <title>Genomic Encyclopedia of Type Strains, Phase IV (KMG-IV): sequencing the most valuable type-strain genomes for metagenomic binning, comparative biology and taxonomic classification.</title>
        <authorList>
            <person name="Goeker M."/>
        </authorList>
    </citation>
    <scope>NUCLEOTIDE SEQUENCE [LARGE SCALE GENOMIC DNA]</scope>
    <source>
        <strain evidence="2 3">LX-B</strain>
    </source>
</reference>
<feature type="transmembrane region" description="Helical" evidence="1">
    <location>
        <begin position="147"/>
        <end position="173"/>
    </location>
</feature>
<protein>
    <submittedName>
        <fullName evidence="2">ABC-2 type transport system permease protein</fullName>
    </submittedName>
</protein>
<dbReference type="Pfam" id="PF06182">
    <property type="entry name" value="ABC2_membrane_6"/>
    <property type="match status" value="1"/>
</dbReference>
<name>A0A4R1S9C5_HYDET</name>
<feature type="transmembrane region" description="Helical" evidence="1">
    <location>
        <begin position="230"/>
        <end position="254"/>
    </location>
</feature>
<feature type="transmembrane region" description="Helical" evidence="1">
    <location>
        <begin position="21"/>
        <end position="43"/>
    </location>
</feature>
<feature type="transmembrane region" description="Helical" evidence="1">
    <location>
        <begin position="185"/>
        <end position="210"/>
    </location>
</feature>
<dbReference type="AlphaFoldDB" id="A0A4R1S9C5"/>
<keyword evidence="1" id="KW-0472">Membrane</keyword>
<dbReference type="Proteomes" id="UP000295008">
    <property type="component" value="Unassembled WGS sequence"/>
</dbReference>
<evidence type="ECO:0000313" key="3">
    <source>
        <dbReference type="Proteomes" id="UP000295008"/>
    </source>
</evidence>